<organism evidence="14">
    <name type="scientific">Schizophyllum commune (strain H4-8 / FGSC 9210)</name>
    <name type="common">Split gill fungus</name>
    <dbReference type="NCBI Taxonomy" id="578458"/>
    <lineage>
        <taxon>Eukaryota</taxon>
        <taxon>Fungi</taxon>
        <taxon>Dikarya</taxon>
        <taxon>Basidiomycota</taxon>
        <taxon>Agaricomycotina</taxon>
        <taxon>Agaricomycetes</taxon>
        <taxon>Agaricomycetidae</taxon>
        <taxon>Agaricales</taxon>
        <taxon>Schizophyllaceae</taxon>
        <taxon>Schizophyllum</taxon>
    </lineage>
</organism>
<dbReference type="InterPro" id="IPR001000">
    <property type="entry name" value="GH10_dom"/>
</dbReference>
<keyword evidence="7 10" id="KW-0326">Glycosidase</keyword>
<dbReference type="AlphaFoldDB" id="D8PPF8"/>
<dbReference type="EC" id="3.2.1.8" evidence="10"/>
<evidence type="ECO:0000256" key="10">
    <source>
        <dbReference type="RuleBase" id="RU361174"/>
    </source>
</evidence>
<evidence type="ECO:0000256" key="3">
    <source>
        <dbReference type="ARBA" id="ARBA00022651"/>
    </source>
</evidence>
<evidence type="ECO:0000313" key="13">
    <source>
        <dbReference type="EMBL" id="EFJ01617.1"/>
    </source>
</evidence>
<dbReference type="EMBL" id="GL377302">
    <property type="protein sequence ID" value="EFJ01617.1"/>
    <property type="molecule type" value="Genomic_DNA"/>
</dbReference>
<dbReference type="PROSITE" id="PS51760">
    <property type="entry name" value="GH10_2"/>
    <property type="match status" value="1"/>
</dbReference>
<dbReference type="HOGENOM" id="CLU_020161_5_0_1"/>
<feature type="domain" description="GH10" evidence="12">
    <location>
        <begin position="44"/>
        <end position="359"/>
    </location>
</feature>
<evidence type="ECO:0000256" key="11">
    <source>
        <dbReference type="SAM" id="SignalP"/>
    </source>
</evidence>
<keyword evidence="8 10" id="KW-0624">Polysaccharide degradation</keyword>
<dbReference type="eggNOG" id="ENOG502QR4K">
    <property type="taxonomic scope" value="Eukaryota"/>
</dbReference>
<dbReference type="InterPro" id="IPR044846">
    <property type="entry name" value="GH10"/>
</dbReference>
<keyword evidence="5 10" id="KW-0378">Hydrolase</keyword>
<keyword evidence="4 11" id="KW-0732">Signal</keyword>
<evidence type="ECO:0000256" key="6">
    <source>
        <dbReference type="ARBA" id="ARBA00023277"/>
    </source>
</evidence>
<dbReference type="PROSITE" id="PS00591">
    <property type="entry name" value="GH10_1"/>
    <property type="match status" value="1"/>
</dbReference>
<protein>
    <recommendedName>
        <fullName evidence="10">Beta-xylanase</fullName>
        <ecNumber evidence="10">3.2.1.8</ecNumber>
    </recommendedName>
</protein>
<evidence type="ECO:0000256" key="9">
    <source>
        <dbReference type="PROSITE-ProRule" id="PRU10061"/>
    </source>
</evidence>
<evidence type="ECO:0000256" key="1">
    <source>
        <dbReference type="ARBA" id="ARBA00000681"/>
    </source>
</evidence>
<dbReference type="InterPro" id="IPR017853">
    <property type="entry name" value="GH"/>
</dbReference>
<dbReference type="STRING" id="578458.D8PPF8"/>
<evidence type="ECO:0000256" key="2">
    <source>
        <dbReference type="ARBA" id="ARBA00007495"/>
    </source>
</evidence>
<dbReference type="GO" id="GO:0045493">
    <property type="term" value="P:xylan catabolic process"/>
    <property type="evidence" value="ECO:0007669"/>
    <property type="project" value="UniProtKB-KW"/>
</dbReference>
<dbReference type="Proteomes" id="UP000007431">
    <property type="component" value="Unassembled WGS sequence"/>
</dbReference>
<dbReference type="Gene3D" id="3.20.20.80">
    <property type="entry name" value="Glycosidases"/>
    <property type="match status" value="1"/>
</dbReference>
<comment type="catalytic activity">
    <reaction evidence="1 10">
        <text>Endohydrolysis of (1-&gt;4)-beta-D-xylosidic linkages in xylans.</text>
        <dbReference type="EC" id="3.2.1.8"/>
    </reaction>
</comment>
<dbReference type="SMART" id="SM00633">
    <property type="entry name" value="Glyco_10"/>
    <property type="match status" value="1"/>
</dbReference>
<feature type="signal peptide" evidence="11">
    <location>
        <begin position="1"/>
        <end position="23"/>
    </location>
</feature>
<dbReference type="PANTHER" id="PTHR31490">
    <property type="entry name" value="GLYCOSYL HYDROLASE"/>
    <property type="match status" value="1"/>
</dbReference>
<evidence type="ECO:0000313" key="14">
    <source>
        <dbReference type="Proteomes" id="UP000007431"/>
    </source>
</evidence>
<proteinExistence type="inferred from homology"/>
<dbReference type="GO" id="GO:0031176">
    <property type="term" value="F:endo-1,4-beta-xylanase activity"/>
    <property type="evidence" value="ECO:0007669"/>
    <property type="project" value="UniProtKB-EC"/>
</dbReference>
<dbReference type="SUPFAM" id="SSF51445">
    <property type="entry name" value="(Trans)glycosidases"/>
    <property type="match status" value="1"/>
</dbReference>
<keyword evidence="3" id="KW-0858">Xylan degradation</keyword>
<dbReference type="InterPro" id="IPR031158">
    <property type="entry name" value="GH10_AS"/>
</dbReference>
<name>D8PPF8_SCHCM</name>
<evidence type="ECO:0000256" key="7">
    <source>
        <dbReference type="ARBA" id="ARBA00023295"/>
    </source>
</evidence>
<evidence type="ECO:0000256" key="5">
    <source>
        <dbReference type="ARBA" id="ARBA00022801"/>
    </source>
</evidence>
<feature type="chain" id="PRO_5003120219" description="Beta-xylanase" evidence="11">
    <location>
        <begin position="24"/>
        <end position="362"/>
    </location>
</feature>
<dbReference type="Pfam" id="PF00331">
    <property type="entry name" value="Glyco_hydro_10"/>
    <property type="match status" value="1"/>
</dbReference>
<dbReference type="PRINTS" id="PR00134">
    <property type="entry name" value="GLHYDRLASE10"/>
</dbReference>
<evidence type="ECO:0000256" key="8">
    <source>
        <dbReference type="ARBA" id="ARBA00023326"/>
    </source>
</evidence>
<keyword evidence="14" id="KW-1185">Reference proteome</keyword>
<evidence type="ECO:0000259" key="12">
    <source>
        <dbReference type="PROSITE" id="PS51760"/>
    </source>
</evidence>
<reference evidence="13 14" key="1">
    <citation type="journal article" date="2010" name="Nat. Biotechnol.">
        <title>Genome sequence of the model mushroom Schizophyllum commune.</title>
        <authorList>
            <person name="Ohm R.A."/>
            <person name="de Jong J.F."/>
            <person name="Lugones L.G."/>
            <person name="Aerts A."/>
            <person name="Kothe E."/>
            <person name="Stajich J.E."/>
            <person name="de Vries R.P."/>
            <person name="Record E."/>
            <person name="Levasseur A."/>
            <person name="Baker S.E."/>
            <person name="Bartholomew K.A."/>
            <person name="Coutinho P.M."/>
            <person name="Erdmann S."/>
            <person name="Fowler T.J."/>
            <person name="Gathman A.C."/>
            <person name="Lombard V."/>
            <person name="Henrissat B."/>
            <person name="Knabe N."/>
            <person name="Kuees U."/>
            <person name="Lilly W.W."/>
            <person name="Lindquist E."/>
            <person name="Lucas S."/>
            <person name="Magnuson J.K."/>
            <person name="Piumi F."/>
            <person name="Raudaskoski M."/>
            <person name="Salamov A."/>
            <person name="Schmutz J."/>
            <person name="Schwarze F.W.M.R."/>
            <person name="vanKuyk P.A."/>
            <person name="Horton J.S."/>
            <person name="Grigoriev I.V."/>
            <person name="Woesten H.A.B."/>
        </authorList>
    </citation>
    <scope>NUCLEOTIDE SEQUENCE [LARGE SCALE GENOMIC DNA]</scope>
    <source>
        <strain evidence="14">H4-8 / FGSC 9210</strain>
    </source>
</reference>
<dbReference type="InParanoid" id="D8PPF8"/>
<evidence type="ECO:0000256" key="4">
    <source>
        <dbReference type="ARBA" id="ARBA00022729"/>
    </source>
</evidence>
<dbReference type="OMA" id="CVGFTIW"/>
<accession>D8PPF8</accession>
<dbReference type="VEuPathDB" id="FungiDB:SCHCODRAFT_02621717"/>
<keyword evidence="6 10" id="KW-0119">Carbohydrate metabolism</keyword>
<comment type="similarity">
    <text evidence="2 10">Belongs to the glycosyl hydrolase 10 (cellulase F) family.</text>
</comment>
<sequence>MYALTMPLVALIPFLELIGQVNGLPNGLSTSELASSSSTRSAAATGMHTAADAQGRYFGTFCDPASTYWNDAGFMALVDNAADVGQLTVSNSLKWDSTEPSQNSFTYTNPDRLVAYAQEHGYIVRGHTLVWHSQLPSWVNNVAQSSVQDVMENHIANVAGHYVGKLYAWDVVNEPFNEDGTWRSDAFYNALGDSYVALALNATRAVDPDVKLYINDYNVETPGAKSSALVALAKSLVSASAPLQGIGFQGHFILGQTPSTSTLISQFEQYTSLGLEVAITELDIRIQQPASAQSLAQQQTEFQNVVAACKAVDLCVGVTAAGMSDKYTWVPNTFPGYGSPLMFDESFKQKPAYTGVVDGWGA</sequence>
<dbReference type="PANTHER" id="PTHR31490:SF88">
    <property type="entry name" value="BETA-XYLANASE"/>
    <property type="match status" value="1"/>
</dbReference>
<feature type="active site" description="Nucleophile" evidence="9">
    <location>
        <position position="281"/>
    </location>
</feature>
<gene>
    <name evidence="13" type="ORF">SCHCODRAFT_254944</name>
</gene>